<organism evidence="2 3">
    <name type="scientific">Stephania japonica</name>
    <dbReference type="NCBI Taxonomy" id="461633"/>
    <lineage>
        <taxon>Eukaryota</taxon>
        <taxon>Viridiplantae</taxon>
        <taxon>Streptophyta</taxon>
        <taxon>Embryophyta</taxon>
        <taxon>Tracheophyta</taxon>
        <taxon>Spermatophyta</taxon>
        <taxon>Magnoliopsida</taxon>
        <taxon>Ranunculales</taxon>
        <taxon>Menispermaceae</taxon>
        <taxon>Menispermoideae</taxon>
        <taxon>Cissampelideae</taxon>
        <taxon>Stephania</taxon>
    </lineage>
</organism>
<dbReference type="EMBL" id="JBBNAE010000011">
    <property type="protein sequence ID" value="KAK9084644.1"/>
    <property type="molecule type" value="Genomic_DNA"/>
</dbReference>
<sequence length="139" mass="16477">MGGNQALGLATSKWARSGDWVSPNPDRPGPGPTLTRSMWAEPGPTRLGWVRSNPIQERDRTVRKRKERERADRDARARSPARVDERAREGEMKLRLDYHKVKIRVLEYKIKRWLDKVEDYGLDEDRQRDYEEIRDMFNR</sequence>
<gene>
    <name evidence="2" type="ORF">Sjap_025055</name>
</gene>
<proteinExistence type="predicted"/>
<evidence type="ECO:0000313" key="2">
    <source>
        <dbReference type="EMBL" id="KAK9084644.1"/>
    </source>
</evidence>
<evidence type="ECO:0000256" key="1">
    <source>
        <dbReference type="SAM" id="MobiDB-lite"/>
    </source>
</evidence>
<feature type="compositionally biased region" description="Basic and acidic residues" evidence="1">
    <location>
        <begin position="68"/>
        <end position="88"/>
    </location>
</feature>
<evidence type="ECO:0000313" key="3">
    <source>
        <dbReference type="Proteomes" id="UP001417504"/>
    </source>
</evidence>
<dbReference type="AlphaFoldDB" id="A0AAP0HF77"/>
<dbReference type="Proteomes" id="UP001417504">
    <property type="component" value="Unassembled WGS sequence"/>
</dbReference>
<feature type="region of interest" description="Disordered" evidence="1">
    <location>
        <begin position="1"/>
        <end position="88"/>
    </location>
</feature>
<accession>A0AAP0HF77</accession>
<comment type="caution">
    <text evidence="2">The sequence shown here is derived from an EMBL/GenBank/DDBJ whole genome shotgun (WGS) entry which is preliminary data.</text>
</comment>
<protein>
    <submittedName>
        <fullName evidence="2">Uncharacterized protein</fullName>
    </submittedName>
</protein>
<reference evidence="2 3" key="1">
    <citation type="submission" date="2024-01" db="EMBL/GenBank/DDBJ databases">
        <title>Genome assemblies of Stephania.</title>
        <authorList>
            <person name="Yang L."/>
        </authorList>
    </citation>
    <scope>NUCLEOTIDE SEQUENCE [LARGE SCALE GENOMIC DNA]</scope>
    <source>
        <strain evidence="2">QJT</strain>
        <tissue evidence="2">Leaf</tissue>
    </source>
</reference>
<name>A0AAP0HF77_9MAGN</name>
<keyword evidence="3" id="KW-1185">Reference proteome</keyword>